<reference evidence="2 3" key="1">
    <citation type="journal article" date="2020" name="Nature">
        <title>Six reference-quality genomes reveal evolution of bat adaptations.</title>
        <authorList>
            <person name="Jebb D."/>
            <person name="Huang Z."/>
            <person name="Pippel M."/>
            <person name="Hughes G.M."/>
            <person name="Lavrichenko K."/>
            <person name="Devanna P."/>
            <person name="Winkler S."/>
            <person name="Jermiin L.S."/>
            <person name="Skirmuntt E.C."/>
            <person name="Katzourakis A."/>
            <person name="Burkitt-Gray L."/>
            <person name="Ray D.A."/>
            <person name="Sullivan K.A.M."/>
            <person name="Roscito J.G."/>
            <person name="Kirilenko B.M."/>
            <person name="Davalos L.M."/>
            <person name="Corthals A.P."/>
            <person name="Power M.L."/>
            <person name="Jones G."/>
            <person name="Ransome R.D."/>
            <person name="Dechmann D.K.N."/>
            <person name="Locatelli A.G."/>
            <person name="Puechmaille S.J."/>
            <person name="Fedrigo O."/>
            <person name="Jarvis E.D."/>
            <person name="Hiller M."/>
            <person name="Vernes S.C."/>
            <person name="Myers E.W."/>
            <person name="Teeling E.C."/>
        </authorList>
    </citation>
    <scope>NUCLEOTIDE SEQUENCE [LARGE SCALE GENOMIC DNA]</scope>
    <source>
        <strain evidence="2">Bat1K_MPI-CBG_1</strain>
    </source>
</reference>
<evidence type="ECO:0000313" key="2">
    <source>
        <dbReference type="EMBL" id="KAF6109834.1"/>
    </source>
</evidence>
<gene>
    <name evidence="2" type="ORF">HJG60_011025</name>
</gene>
<comment type="caution">
    <text evidence="2">The sequence shown here is derived from an EMBL/GenBank/DDBJ whole genome shotgun (WGS) entry which is preliminary data.</text>
</comment>
<sequence length="179" mass="19506">MAPSLQVLGKPQQRVTGYCTPVLEPHTVSRVAATQGIFALRKQRLGFVLAVFHMRCEPASRTPTRGCSQLLSNGAFPPTSPTLHHTHTHTHTHTQAGSFLRSSRPSPPRPAVCLAVPRQDLLLQLKTEVTAPSPSPPLSSGTLWEPLSHRHCSHPPLTNWGVLLVPPFLCPDHLQVLNG</sequence>
<accession>A0A834EAF7</accession>
<dbReference type="EMBL" id="JABVXQ010000005">
    <property type="protein sequence ID" value="KAF6109834.1"/>
    <property type="molecule type" value="Genomic_DNA"/>
</dbReference>
<dbReference type="Proteomes" id="UP000664940">
    <property type="component" value="Unassembled WGS sequence"/>
</dbReference>
<evidence type="ECO:0000313" key="3">
    <source>
        <dbReference type="Proteomes" id="UP000664940"/>
    </source>
</evidence>
<name>A0A834EAF7_9CHIR</name>
<organism evidence="2 3">
    <name type="scientific">Phyllostomus discolor</name>
    <name type="common">pale spear-nosed bat</name>
    <dbReference type="NCBI Taxonomy" id="89673"/>
    <lineage>
        <taxon>Eukaryota</taxon>
        <taxon>Metazoa</taxon>
        <taxon>Chordata</taxon>
        <taxon>Craniata</taxon>
        <taxon>Vertebrata</taxon>
        <taxon>Euteleostomi</taxon>
        <taxon>Mammalia</taxon>
        <taxon>Eutheria</taxon>
        <taxon>Laurasiatheria</taxon>
        <taxon>Chiroptera</taxon>
        <taxon>Yangochiroptera</taxon>
        <taxon>Phyllostomidae</taxon>
        <taxon>Phyllostominae</taxon>
        <taxon>Phyllostomus</taxon>
    </lineage>
</organism>
<evidence type="ECO:0000256" key="1">
    <source>
        <dbReference type="SAM" id="MobiDB-lite"/>
    </source>
</evidence>
<proteinExistence type="predicted"/>
<dbReference type="AlphaFoldDB" id="A0A834EAF7"/>
<protein>
    <submittedName>
        <fullName evidence="2">Uncharacterized protein</fullName>
    </submittedName>
</protein>
<feature type="region of interest" description="Disordered" evidence="1">
    <location>
        <begin position="83"/>
        <end position="107"/>
    </location>
</feature>